<dbReference type="CDD" id="cd01543">
    <property type="entry name" value="PBP1_XylR"/>
    <property type="match status" value="1"/>
</dbReference>
<accession>A0ABU5N280</accession>
<keyword evidence="3" id="KW-0804">Transcription</keyword>
<dbReference type="Pfam" id="PF13377">
    <property type="entry name" value="Peripla_BP_3"/>
    <property type="match status" value="1"/>
</dbReference>
<dbReference type="EMBL" id="JARVCO010000012">
    <property type="protein sequence ID" value="MDZ8120542.1"/>
    <property type="molecule type" value="Genomic_DNA"/>
</dbReference>
<dbReference type="InterPro" id="IPR028082">
    <property type="entry name" value="Peripla_BP_I"/>
</dbReference>
<dbReference type="InterPro" id="IPR009057">
    <property type="entry name" value="Homeodomain-like_sf"/>
</dbReference>
<evidence type="ECO:0000313" key="5">
    <source>
        <dbReference type="EMBL" id="MDZ8120542.1"/>
    </source>
</evidence>
<evidence type="ECO:0000259" key="4">
    <source>
        <dbReference type="PROSITE" id="PS01124"/>
    </source>
</evidence>
<dbReference type="Pfam" id="PF12833">
    <property type="entry name" value="HTH_18"/>
    <property type="match status" value="1"/>
</dbReference>
<sequence length="371" mass="41647">MRRTKLKNNVKTILVLVDGMHSATHLGVARAAHDFGWYLDWGYIEGSGVPDRFCGDGVLCALTNDPEMERFVRCSEVPVVDISINRSEVKLPRVVADHPAIGKIAAEHLLEFGHRNFAWFSFERDAVSRARLEGFQKKLNKPVIRLDGEFARNRGRMAEKLKALPKPCAVFARRDSDAAWLLSLCREEGCDVPGEIAVLGVDNNPLICEYLQVPLSSVNHDLERLGYEAARLLDELINGKEPPKSTRLIRPQGVTVRASTNSFAVLDEPVRDALIYMKNHLSRSLGTMEVADCVGLTRRMLEIRFRAATGKTVHQKMIELRLSAAEQLLRSSALTVEDISAQCGFCHAQHLSRLFKFRYGLPPLKYRKSLS</sequence>
<dbReference type="InterPro" id="IPR018060">
    <property type="entry name" value="HTH_AraC"/>
</dbReference>
<protein>
    <submittedName>
        <fullName evidence="5">Substrate-binding domain-containing protein</fullName>
    </submittedName>
</protein>
<dbReference type="SMART" id="SM00342">
    <property type="entry name" value="HTH_ARAC"/>
    <property type="match status" value="1"/>
</dbReference>
<reference evidence="5 6" key="1">
    <citation type="journal article" date="2024" name="Appl. Environ. Microbiol.">
        <title>Pontiella agarivorans sp. nov., a novel marine anaerobic bacterium capable of degrading macroalgal polysaccharides and fixing nitrogen.</title>
        <authorList>
            <person name="Liu N."/>
            <person name="Kivenson V."/>
            <person name="Peng X."/>
            <person name="Cui Z."/>
            <person name="Lankiewicz T.S."/>
            <person name="Gosselin K.M."/>
            <person name="English C.J."/>
            <person name="Blair E.M."/>
            <person name="O'Malley M.A."/>
            <person name="Valentine D.L."/>
        </authorList>
    </citation>
    <scope>NUCLEOTIDE SEQUENCE [LARGE SCALE GENOMIC DNA]</scope>
    <source>
        <strain evidence="5 6">NLcol2</strain>
    </source>
</reference>
<keyword evidence="2" id="KW-0238">DNA-binding</keyword>
<evidence type="ECO:0000256" key="3">
    <source>
        <dbReference type="ARBA" id="ARBA00023163"/>
    </source>
</evidence>
<dbReference type="RefSeq" id="WP_322610316.1">
    <property type="nucleotide sequence ID" value="NZ_JARVCO010000012.1"/>
</dbReference>
<dbReference type="InterPro" id="IPR046335">
    <property type="entry name" value="LacI/GalR-like_sensor"/>
</dbReference>
<comment type="caution">
    <text evidence="5">The sequence shown here is derived from an EMBL/GenBank/DDBJ whole genome shotgun (WGS) entry which is preliminary data.</text>
</comment>
<dbReference type="InterPro" id="IPR018062">
    <property type="entry name" value="HTH_AraC-typ_CS"/>
</dbReference>
<evidence type="ECO:0000313" key="6">
    <source>
        <dbReference type="Proteomes" id="UP001290861"/>
    </source>
</evidence>
<dbReference type="SUPFAM" id="SSF53822">
    <property type="entry name" value="Periplasmic binding protein-like I"/>
    <property type="match status" value="1"/>
</dbReference>
<dbReference type="Proteomes" id="UP001290861">
    <property type="component" value="Unassembled WGS sequence"/>
</dbReference>
<dbReference type="SUPFAM" id="SSF46689">
    <property type="entry name" value="Homeodomain-like"/>
    <property type="match status" value="1"/>
</dbReference>
<dbReference type="PANTHER" id="PTHR30146:SF24">
    <property type="entry name" value="XYLOSE OPERON REGULATORY PROTEIN"/>
    <property type="match status" value="1"/>
</dbReference>
<organism evidence="5 6">
    <name type="scientific">Pontiella agarivorans</name>
    <dbReference type="NCBI Taxonomy" id="3038953"/>
    <lineage>
        <taxon>Bacteria</taxon>
        <taxon>Pseudomonadati</taxon>
        <taxon>Kiritimatiellota</taxon>
        <taxon>Kiritimatiellia</taxon>
        <taxon>Kiritimatiellales</taxon>
        <taxon>Pontiellaceae</taxon>
        <taxon>Pontiella</taxon>
    </lineage>
</organism>
<evidence type="ECO:0000256" key="2">
    <source>
        <dbReference type="ARBA" id="ARBA00023125"/>
    </source>
</evidence>
<feature type="domain" description="HTH araC/xylS-type" evidence="4">
    <location>
        <begin position="271"/>
        <end position="369"/>
    </location>
</feature>
<gene>
    <name evidence="5" type="ORF">P9H32_18085</name>
</gene>
<dbReference type="Gene3D" id="3.40.50.2300">
    <property type="match status" value="2"/>
</dbReference>
<name>A0ABU5N280_9BACT</name>
<dbReference type="PROSITE" id="PS01124">
    <property type="entry name" value="HTH_ARAC_FAMILY_2"/>
    <property type="match status" value="1"/>
</dbReference>
<proteinExistence type="predicted"/>
<dbReference type="Gene3D" id="1.10.10.60">
    <property type="entry name" value="Homeodomain-like"/>
    <property type="match status" value="1"/>
</dbReference>
<evidence type="ECO:0000256" key="1">
    <source>
        <dbReference type="ARBA" id="ARBA00023015"/>
    </source>
</evidence>
<keyword evidence="1" id="KW-0805">Transcription regulation</keyword>
<dbReference type="PROSITE" id="PS00041">
    <property type="entry name" value="HTH_ARAC_FAMILY_1"/>
    <property type="match status" value="1"/>
</dbReference>
<dbReference type="PANTHER" id="PTHR30146">
    <property type="entry name" value="LACI-RELATED TRANSCRIPTIONAL REPRESSOR"/>
    <property type="match status" value="1"/>
</dbReference>
<keyword evidence="6" id="KW-1185">Reference proteome</keyword>